<protein>
    <recommendedName>
        <fullName evidence="5">Calcium-binding protein</fullName>
    </recommendedName>
</protein>
<evidence type="ECO:0000313" key="4">
    <source>
        <dbReference type="Proteomes" id="UP001517376"/>
    </source>
</evidence>
<keyword evidence="4" id="KW-1185">Reference proteome</keyword>
<evidence type="ECO:0000256" key="1">
    <source>
        <dbReference type="ARBA" id="ARBA00004613"/>
    </source>
</evidence>
<dbReference type="PROSITE" id="PS00330">
    <property type="entry name" value="HEMOLYSIN_CALCIUM"/>
    <property type="match status" value="3"/>
</dbReference>
<gene>
    <name evidence="3" type="ORF">GU920_10935</name>
</gene>
<reference evidence="4" key="1">
    <citation type="submission" date="2020-01" db="EMBL/GenBank/DDBJ databases">
        <title>Sphingomonas sp. strain CSW-10.</title>
        <authorList>
            <person name="Chen W.-M."/>
        </authorList>
    </citation>
    <scope>NUCLEOTIDE SEQUENCE [LARGE SCALE GENOMIC DNA]</scope>
    <source>
        <strain evidence="4">CCP-1</strain>
    </source>
</reference>
<dbReference type="Proteomes" id="UP001517376">
    <property type="component" value="Unassembled WGS sequence"/>
</dbReference>
<dbReference type="PRINTS" id="PR00313">
    <property type="entry name" value="CABNDNGRPT"/>
</dbReference>
<sequence>MAVVTIANAAPQYQWWPDLFEVDFLEGSPAVTREATRFAVTWTSPEYGVVEIVFTGSGLEYSSGAFPEGGRLIGGTMAGLTVRVGGTVWLTATQLDKSAEDVDHIWLGWERRGQYREGDTFDLWTLLLNGNDRINGSDAGDDIIAGRNAGNDTIFGGGGRDFIKADAGNDVIDGGDDRDTYAMTESFFDISAFRGAVINLATGTAIDSWGGTDTLTNIERVQGSRLSDQFTGSAADEQFSGLKGRDTIVGGAGNDMARYDRDAEYGGLRGVTVNLTTGQARDGWGQLDTLSGIENVYGTRRADTITCNAANNYIIADDGVDVIDGRGGSDTVEFWSDFVTSGAVVDLSRASGQVRNDGFGNVETLVSIENLYGTFRNDSLTGSSGANFLEGDDGADTLSGGGGADTLVGGGGSDRLTGGGGADDFRFNTWDGNPFGADRITDFVTGVDDLVFDTADFAGMDTTLRFVNGTQAGGSGASWFYFDTATDRLFWDRDGIGGEAAVLIATLTGVNSLQAFDFELL</sequence>
<organism evidence="3 4">
    <name type="scientific">Paragemmobacter ruber</name>
    <dbReference type="NCBI Taxonomy" id="1985673"/>
    <lineage>
        <taxon>Bacteria</taxon>
        <taxon>Pseudomonadati</taxon>
        <taxon>Pseudomonadota</taxon>
        <taxon>Alphaproteobacteria</taxon>
        <taxon>Rhodobacterales</taxon>
        <taxon>Paracoccaceae</taxon>
        <taxon>Paragemmobacter</taxon>
    </lineage>
</organism>
<dbReference type="InterPro" id="IPR050557">
    <property type="entry name" value="RTX_toxin/Mannuronan_C5-epim"/>
</dbReference>
<dbReference type="InterPro" id="IPR018511">
    <property type="entry name" value="Hemolysin-typ_Ca-bd_CS"/>
</dbReference>
<dbReference type="RefSeq" id="WP_161767042.1">
    <property type="nucleotide sequence ID" value="NZ_JAAATW010000002.1"/>
</dbReference>
<dbReference type="InterPro" id="IPR001343">
    <property type="entry name" value="Hemolysn_Ca-bd"/>
</dbReference>
<evidence type="ECO:0008006" key="5">
    <source>
        <dbReference type="Google" id="ProtNLM"/>
    </source>
</evidence>
<evidence type="ECO:0000313" key="3">
    <source>
        <dbReference type="EMBL" id="NBE08052.1"/>
    </source>
</evidence>
<dbReference type="InterPro" id="IPR011049">
    <property type="entry name" value="Serralysin-like_metalloprot_C"/>
</dbReference>
<dbReference type="Gene3D" id="2.150.10.10">
    <property type="entry name" value="Serralysin-like metalloprotease, C-terminal"/>
    <property type="match status" value="4"/>
</dbReference>
<dbReference type="SUPFAM" id="SSF51120">
    <property type="entry name" value="beta-Roll"/>
    <property type="match status" value="3"/>
</dbReference>
<accession>A0ABW9Y6N1</accession>
<dbReference type="EMBL" id="JAAATW010000002">
    <property type="protein sequence ID" value="NBE08052.1"/>
    <property type="molecule type" value="Genomic_DNA"/>
</dbReference>
<dbReference type="Pfam" id="PF00353">
    <property type="entry name" value="HemolysinCabind"/>
    <property type="match status" value="4"/>
</dbReference>
<proteinExistence type="predicted"/>
<dbReference type="PANTHER" id="PTHR38340:SF1">
    <property type="entry name" value="S-LAYER PROTEIN"/>
    <property type="match status" value="1"/>
</dbReference>
<comment type="subcellular location">
    <subcellularLocation>
        <location evidence="1">Secreted</location>
    </subcellularLocation>
</comment>
<comment type="caution">
    <text evidence="3">The sequence shown here is derived from an EMBL/GenBank/DDBJ whole genome shotgun (WGS) entry which is preliminary data.</text>
</comment>
<name>A0ABW9Y6N1_9RHOB</name>
<keyword evidence="2" id="KW-0964">Secreted</keyword>
<evidence type="ECO:0000256" key="2">
    <source>
        <dbReference type="ARBA" id="ARBA00022525"/>
    </source>
</evidence>
<dbReference type="PANTHER" id="PTHR38340">
    <property type="entry name" value="S-LAYER PROTEIN"/>
    <property type="match status" value="1"/>
</dbReference>